<organism evidence="1">
    <name type="scientific">Rhizophora mucronata</name>
    <name type="common">Asiatic mangrove</name>
    <dbReference type="NCBI Taxonomy" id="61149"/>
    <lineage>
        <taxon>Eukaryota</taxon>
        <taxon>Viridiplantae</taxon>
        <taxon>Streptophyta</taxon>
        <taxon>Embryophyta</taxon>
        <taxon>Tracheophyta</taxon>
        <taxon>Spermatophyta</taxon>
        <taxon>Magnoliopsida</taxon>
        <taxon>eudicotyledons</taxon>
        <taxon>Gunneridae</taxon>
        <taxon>Pentapetalae</taxon>
        <taxon>rosids</taxon>
        <taxon>fabids</taxon>
        <taxon>Malpighiales</taxon>
        <taxon>Rhizophoraceae</taxon>
        <taxon>Rhizophora</taxon>
    </lineage>
</organism>
<dbReference type="EMBL" id="GGEC01080879">
    <property type="protein sequence ID" value="MBX61363.1"/>
    <property type="molecule type" value="Transcribed_RNA"/>
</dbReference>
<name>A0A2P2Q376_RHIMU</name>
<sequence>MLMILIFNEPGW</sequence>
<protein>
    <submittedName>
        <fullName evidence="1">Uncharacterized protein</fullName>
    </submittedName>
</protein>
<accession>A0A2P2Q376</accession>
<reference evidence="1" key="1">
    <citation type="submission" date="2018-02" db="EMBL/GenBank/DDBJ databases">
        <title>Rhizophora mucronata_Transcriptome.</title>
        <authorList>
            <person name="Meera S.P."/>
            <person name="Sreeshan A."/>
            <person name="Augustine A."/>
        </authorList>
    </citation>
    <scope>NUCLEOTIDE SEQUENCE</scope>
    <source>
        <tissue evidence="1">Leaf</tissue>
    </source>
</reference>
<proteinExistence type="predicted"/>
<evidence type="ECO:0000313" key="1">
    <source>
        <dbReference type="EMBL" id="MBX61363.1"/>
    </source>
</evidence>